<gene>
    <name evidence="1" type="ORF">RFULGI_LOCUS1317</name>
</gene>
<evidence type="ECO:0000313" key="1">
    <source>
        <dbReference type="EMBL" id="CAG8475895.1"/>
    </source>
</evidence>
<accession>A0A9N8Z682</accession>
<dbReference type="EMBL" id="CAJVPZ010000775">
    <property type="protein sequence ID" value="CAG8475895.1"/>
    <property type="molecule type" value="Genomic_DNA"/>
</dbReference>
<evidence type="ECO:0000313" key="2">
    <source>
        <dbReference type="Proteomes" id="UP000789396"/>
    </source>
</evidence>
<name>A0A9N8Z682_9GLOM</name>
<proteinExistence type="predicted"/>
<protein>
    <submittedName>
        <fullName evidence="1">7720_t:CDS:1</fullName>
    </submittedName>
</protein>
<reference evidence="1" key="1">
    <citation type="submission" date="2021-06" db="EMBL/GenBank/DDBJ databases">
        <authorList>
            <person name="Kallberg Y."/>
            <person name="Tangrot J."/>
            <person name="Rosling A."/>
        </authorList>
    </citation>
    <scope>NUCLEOTIDE SEQUENCE</scope>
    <source>
        <strain evidence="1">IN212</strain>
    </source>
</reference>
<keyword evidence="2" id="KW-1185">Reference proteome</keyword>
<comment type="caution">
    <text evidence="1">The sequence shown here is derived from an EMBL/GenBank/DDBJ whole genome shotgun (WGS) entry which is preliminary data.</text>
</comment>
<organism evidence="1 2">
    <name type="scientific">Racocetra fulgida</name>
    <dbReference type="NCBI Taxonomy" id="60492"/>
    <lineage>
        <taxon>Eukaryota</taxon>
        <taxon>Fungi</taxon>
        <taxon>Fungi incertae sedis</taxon>
        <taxon>Mucoromycota</taxon>
        <taxon>Glomeromycotina</taxon>
        <taxon>Glomeromycetes</taxon>
        <taxon>Diversisporales</taxon>
        <taxon>Gigasporaceae</taxon>
        <taxon>Racocetra</taxon>
    </lineage>
</organism>
<sequence>MANKMIKKKKYSVGHICGCWGALIFLTNIMNLNANEIVYNIK</sequence>
<dbReference type="Proteomes" id="UP000789396">
    <property type="component" value="Unassembled WGS sequence"/>
</dbReference>
<dbReference type="AlphaFoldDB" id="A0A9N8Z682"/>